<dbReference type="InterPro" id="IPR004888">
    <property type="entry name" value="Glycoside_hydrolase_63"/>
</dbReference>
<dbReference type="GO" id="GO:0009311">
    <property type="term" value="P:oligosaccharide metabolic process"/>
    <property type="evidence" value="ECO:0007669"/>
    <property type="project" value="InterPro"/>
</dbReference>
<dbReference type="RefSeq" id="WP_013017984.1">
    <property type="nucleotide sequence ID" value="NC_013947.1"/>
</dbReference>
<dbReference type="STRING" id="446470.Snas_2737"/>
<sequence length="708" mass="79109">MKRRHLPALAAAALIGPALAVPATARPSRPGPDDFANVLDLHGVPTAAKPPDDNNPISVFADRGAWHAYALPTASDTDELGGFTGPLYIAQEYPWWLSRAFTRLRVTDAATGEALNLGDDAKPTVDAYPGRLVQSFDVDGVRISLELRYASNRTAFVRAMLTNRGGKTRDLTVSWTGTLLRHDEEPIKSAPSLHRTDTGVAVGFAEVREIWDYFSSTETRFEVRHADPVNTTVDGDAYVTTLDETVRLRPGSRRSLTWTETYTFTSAERDTESATVAKVLDHPGRYAERADNRWRDYISRALDEVTADRRPLAVKSVQTLVTNWRSPAGRLKSDGITPSISYIWFTGGLWSWDSWKHAVGVARFDPKLARSVVESMFDHQRADGMIPDCVFYNNIADGGGNWNERNTKPPLAAWAVWQVYQHDRDRDFLRRMYPKLVAYHEWWYAARDHDGNGIAEYGATVDPGNDTDEAVIEAAAWESGMDNAPRFDVDKGVSVLRNEDDGELVGYSINQESVDLNAYLYQEKRILADIAEALHRPGDADTLNRDAKRIRGYVREHMYTDGFFYDADIDTKTPVHRGKGIEGAIPLWTGVASKTQAASVRDALMDPDMFRTKVPLPTASRDNPDFSPTEYWRGPVWLDQAYFAIGGLHRYGFHAQARQLTDELITNADGMVSDQPIHENYNPLTGERLNAPNFSWSAAAILLLVRGE</sequence>
<dbReference type="Gene3D" id="1.50.10.10">
    <property type="match status" value="1"/>
</dbReference>
<dbReference type="Pfam" id="PF21152">
    <property type="entry name" value="YgjK_N"/>
    <property type="match status" value="1"/>
</dbReference>
<dbReference type="OrthoDB" id="9781878at2"/>
<keyword evidence="2 7" id="KW-0378">Hydrolase</keyword>
<dbReference type="InterPro" id="IPR054491">
    <property type="entry name" value="MGH1-like_GH"/>
</dbReference>
<gene>
    <name evidence="7" type="ordered locus">Snas_2737</name>
</gene>
<evidence type="ECO:0000256" key="2">
    <source>
        <dbReference type="ARBA" id="ARBA00022801"/>
    </source>
</evidence>
<dbReference type="AlphaFoldDB" id="D3Q7E2"/>
<keyword evidence="8" id="KW-1185">Reference proteome</keyword>
<dbReference type="KEGG" id="sna:Snas_2737"/>
<evidence type="ECO:0000256" key="4">
    <source>
        <dbReference type="SAM" id="SignalP"/>
    </source>
</evidence>
<evidence type="ECO:0000259" key="6">
    <source>
        <dbReference type="Pfam" id="PF22422"/>
    </source>
</evidence>
<accession>D3Q7E2</accession>
<evidence type="ECO:0000313" key="7">
    <source>
        <dbReference type="EMBL" id="ADD42413.1"/>
    </source>
</evidence>
<dbReference type="PANTHER" id="PTHR10412">
    <property type="entry name" value="MANNOSYL-OLIGOSACCHARIDE GLUCOSIDASE"/>
    <property type="match status" value="1"/>
</dbReference>
<dbReference type="CAZy" id="GH63">
    <property type="family name" value="Glycoside Hydrolase Family 63"/>
</dbReference>
<protein>
    <submittedName>
        <fullName evidence="7">Glycoside hydrolase family 37</fullName>
    </submittedName>
</protein>
<dbReference type="GO" id="GO:0004573">
    <property type="term" value="F:Glc3Man9GlcNAc2 oligosaccharide glucosidase activity"/>
    <property type="evidence" value="ECO:0007669"/>
    <property type="project" value="InterPro"/>
</dbReference>
<dbReference type="EMBL" id="CP001778">
    <property type="protein sequence ID" value="ADD42413.1"/>
    <property type="molecule type" value="Genomic_DNA"/>
</dbReference>
<dbReference type="eggNOG" id="COG3408">
    <property type="taxonomic scope" value="Bacteria"/>
</dbReference>
<keyword evidence="3" id="KW-0326">Glycosidase</keyword>
<evidence type="ECO:0000256" key="1">
    <source>
        <dbReference type="ARBA" id="ARBA00010833"/>
    </source>
</evidence>
<dbReference type="HOGENOM" id="CLU_015270_0_1_11"/>
<name>D3Q7E2_STANL</name>
<dbReference type="Pfam" id="PF22422">
    <property type="entry name" value="MGH1-like_GH"/>
    <property type="match status" value="1"/>
</dbReference>
<dbReference type="Gene3D" id="2.70.98.50">
    <property type="entry name" value="putative glycoside hydrolase family protein from bacillus halodurans"/>
    <property type="match status" value="1"/>
</dbReference>
<feature type="domain" description="Glucosidase YgjK N-terminal" evidence="5">
    <location>
        <begin position="53"/>
        <end position="294"/>
    </location>
</feature>
<feature type="signal peptide" evidence="4">
    <location>
        <begin position="1"/>
        <end position="20"/>
    </location>
</feature>
<organism evidence="7 8">
    <name type="scientific">Stackebrandtia nassauensis (strain DSM 44728 / CIP 108903 / NRRL B-16338 / NBRC 102104 / LLR-40K-21)</name>
    <dbReference type="NCBI Taxonomy" id="446470"/>
    <lineage>
        <taxon>Bacteria</taxon>
        <taxon>Bacillati</taxon>
        <taxon>Actinomycetota</taxon>
        <taxon>Actinomycetes</taxon>
        <taxon>Glycomycetales</taxon>
        <taxon>Glycomycetaceae</taxon>
        <taxon>Stackebrandtia</taxon>
    </lineage>
</organism>
<comment type="similarity">
    <text evidence="1">Belongs to the glycosyl hydrolase 63 family.</text>
</comment>
<dbReference type="Gene3D" id="1.10.287.100">
    <property type="match status" value="1"/>
</dbReference>
<dbReference type="Proteomes" id="UP000000844">
    <property type="component" value="Chromosome"/>
</dbReference>
<dbReference type="InterPro" id="IPR012341">
    <property type="entry name" value="6hp_glycosidase-like_sf"/>
</dbReference>
<evidence type="ECO:0000256" key="3">
    <source>
        <dbReference type="ARBA" id="ARBA00023295"/>
    </source>
</evidence>
<reference evidence="7 8" key="1">
    <citation type="journal article" date="2009" name="Stand. Genomic Sci.">
        <title>Complete genome sequence of Stackebrandtia nassauensis type strain (LLR-40K-21).</title>
        <authorList>
            <person name="Munk C."/>
            <person name="Lapidus A."/>
            <person name="Copeland A."/>
            <person name="Jando M."/>
            <person name="Mayilraj S."/>
            <person name="Glavina Del Rio T."/>
            <person name="Nolan M."/>
            <person name="Chen F."/>
            <person name="Lucas S."/>
            <person name="Tice H."/>
            <person name="Cheng J.F."/>
            <person name="Han C."/>
            <person name="Detter J.C."/>
            <person name="Bruce D."/>
            <person name="Goodwin L."/>
            <person name="Chain P."/>
            <person name="Pitluck S."/>
            <person name="Goker M."/>
            <person name="Ovchinikova G."/>
            <person name="Pati A."/>
            <person name="Ivanova N."/>
            <person name="Mavromatis K."/>
            <person name="Chen A."/>
            <person name="Palaniappan K."/>
            <person name="Land M."/>
            <person name="Hauser L."/>
            <person name="Chang Y.J."/>
            <person name="Jeffries C.D."/>
            <person name="Bristow J."/>
            <person name="Eisen J.A."/>
            <person name="Markowitz V."/>
            <person name="Hugenholtz P."/>
            <person name="Kyrpides N.C."/>
            <person name="Klenk H.P."/>
        </authorList>
    </citation>
    <scope>NUCLEOTIDE SEQUENCE [LARGE SCALE GENOMIC DNA]</scope>
    <source>
        <strain evidence="8">DSM 44728 / CIP 108903 / NRRL B-16338 / NBRC 102104 / LLR-40K-21</strain>
    </source>
</reference>
<feature type="chain" id="PRO_5039155973" evidence="4">
    <location>
        <begin position="21"/>
        <end position="708"/>
    </location>
</feature>
<feature type="domain" description="Mannosylglycerate hydrolase MGH1-like glycoside hydrolase" evidence="6">
    <location>
        <begin position="349"/>
        <end position="697"/>
    </location>
</feature>
<dbReference type="PANTHER" id="PTHR10412:SF11">
    <property type="entry name" value="MANNOSYL-OLIGOSACCHARIDE GLUCOSIDASE"/>
    <property type="match status" value="1"/>
</dbReference>
<dbReference type="InterPro" id="IPR008928">
    <property type="entry name" value="6-hairpin_glycosidase_sf"/>
</dbReference>
<dbReference type="SUPFAM" id="SSF48208">
    <property type="entry name" value="Six-hairpin glycosidases"/>
    <property type="match status" value="1"/>
</dbReference>
<evidence type="ECO:0000259" key="5">
    <source>
        <dbReference type="Pfam" id="PF21152"/>
    </source>
</evidence>
<keyword evidence="4" id="KW-0732">Signal</keyword>
<dbReference type="InterPro" id="IPR048450">
    <property type="entry name" value="YgjK_N"/>
</dbReference>
<proteinExistence type="inferred from homology"/>
<dbReference type="GO" id="GO:0006487">
    <property type="term" value="P:protein N-linked glycosylation"/>
    <property type="evidence" value="ECO:0007669"/>
    <property type="project" value="TreeGrafter"/>
</dbReference>
<evidence type="ECO:0000313" key="8">
    <source>
        <dbReference type="Proteomes" id="UP000000844"/>
    </source>
</evidence>